<feature type="domain" description="Electron transfer flavoprotein alpha/beta-subunit N-terminal" evidence="1">
    <location>
        <begin position="23"/>
        <end position="221"/>
    </location>
</feature>
<comment type="caution">
    <text evidence="2">The sequence shown here is derived from an EMBL/GenBank/DDBJ whole genome shotgun (WGS) entry which is preliminary data.</text>
</comment>
<proteinExistence type="predicted"/>
<dbReference type="SUPFAM" id="SSF52402">
    <property type="entry name" value="Adenine nucleotide alpha hydrolases-like"/>
    <property type="match status" value="1"/>
</dbReference>
<dbReference type="Gene3D" id="3.40.50.620">
    <property type="entry name" value="HUPs"/>
    <property type="match status" value="1"/>
</dbReference>
<organism evidence="2 3">
    <name type="scientific">Candidatus Iainarchaeum sp</name>
    <dbReference type="NCBI Taxonomy" id="3101447"/>
    <lineage>
        <taxon>Archaea</taxon>
        <taxon>Candidatus Iainarchaeota</taxon>
        <taxon>Candidatus Iainarchaeia</taxon>
        <taxon>Candidatus Iainarchaeales</taxon>
        <taxon>Candidatus Iainarchaeaceae</taxon>
        <taxon>Candidatus Iainarchaeum</taxon>
    </lineage>
</organism>
<evidence type="ECO:0000259" key="1">
    <source>
        <dbReference type="SMART" id="SM00893"/>
    </source>
</evidence>
<dbReference type="InterPro" id="IPR014730">
    <property type="entry name" value="ETF_a/b_N"/>
</dbReference>
<protein>
    <submittedName>
        <fullName evidence="2">Electron transfer flavoprotein subunit beta</fullName>
    </submittedName>
</protein>
<name>A0A497JEV5_9ARCH</name>
<dbReference type="InterPro" id="IPR014729">
    <property type="entry name" value="Rossmann-like_a/b/a_fold"/>
</dbReference>
<dbReference type="CDD" id="cd01714">
    <property type="entry name" value="ETF_beta"/>
    <property type="match status" value="1"/>
</dbReference>
<dbReference type="SMART" id="SM00893">
    <property type="entry name" value="ETF"/>
    <property type="match status" value="1"/>
</dbReference>
<dbReference type="Proteomes" id="UP000277633">
    <property type="component" value="Unassembled WGS sequence"/>
</dbReference>
<gene>
    <name evidence="2" type="ORF">DRO07_03305</name>
</gene>
<dbReference type="Pfam" id="PF01012">
    <property type="entry name" value="ETF"/>
    <property type="match status" value="1"/>
</dbReference>
<sequence>MPTIIVCLKYAVDVSQIKVDPTTSKLITADAPKKISDFDKNALEEAIRIKEKFGGEVIALTASAEDASSALREALAMGADRAFLIKDSSLQNSDSSVTSHVLAKAIRKVGLFDLARARAFDLIICGEASIDSYSAEVGPRLAENLGIPVVTYVRKLSLEDDVLVAERSLEDRLEVVKVKTPALVTVTKEINVPRVSTLMDVIKASKKELVTWSLSDLEVSSEEVGAAVEKLGVSAPRVERKKVKIEGETPKETAEKLVKALIQEGVVGG</sequence>
<dbReference type="EMBL" id="QMWO01000137">
    <property type="protein sequence ID" value="RLG68601.1"/>
    <property type="molecule type" value="Genomic_DNA"/>
</dbReference>
<accession>A0A497JEV5</accession>
<dbReference type="InterPro" id="IPR012255">
    <property type="entry name" value="ETF_b"/>
</dbReference>
<dbReference type="InterPro" id="IPR033948">
    <property type="entry name" value="ETF_beta_N"/>
</dbReference>
<evidence type="ECO:0000313" key="2">
    <source>
        <dbReference type="EMBL" id="RLG68601.1"/>
    </source>
</evidence>
<dbReference type="PANTHER" id="PTHR21294:SF20">
    <property type="entry name" value="ELECTRON TRANSFER FLAVOPROTEIN, SUBUNIT BETA (ETFB)"/>
    <property type="match status" value="1"/>
</dbReference>
<dbReference type="AlphaFoldDB" id="A0A497JEV5"/>
<dbReference type="PIRSF" id="PIRSF000090">
    <property type="entry name" value="Beta-ETF"/>
    <property type="match status" value="1"/>
</dbReference>
<evidence type="ECO:0000313" key="3">
    <source>
        <dbReference type="Proteomes" id="UP000277633"/>
    </source>
</evidence>
<dbReference type="GO" id="GO:0009055">
    <property type="term" value="F:electron transfer activity"/>
    <property type="evidence" value="ECO:0007669"/>
    <property type="project" value="InterPro"/>
</dbReference>
<dbReference type="PANTHER" id="PTHR21294">
    <property type="entry name" value="ELECTRON TRANSFER FLAVOPROTEIN BETA-SUBUNIT"/>
    <property type="match status" value="1"/>
</dbReference>
<reference evidence="2 3" key="1">
    <citation type="submission" date="2018-06" db="EMBL/GenBank/DDBJ databases">
        <title>Extensive metabolic versatility and redundancy in microbially diverse, dynamic hydrothermal sediments.</title>
        <authorList>
            <person name="Dombrowski N."/>
            <person name="Teske A."/>
            <person name="Baker B.J."/>
        </authorList>
    </citation>
    <scope>NUCLEOTIDE SEQUENCE [LARGE SCALE GENOMIC DNA]</scope>
    <source>
        <strain evidence="2">B9_G13</strain>
    </source>
</reference>